<protein>
    <submittedName>
        <fullName evidence="1">Uncharacterized protein</fullName>
    </submittedName>
</protein>
<dbReference type="EMBL" id="JAUHHV010000010">
    <property type="protein sequence ID" value="KAK1411588.1"/>
    <property type="molecule type" value="Genomic_DNA"/>
</dbReference>
<evidence type="ECO:0000313" key="2">
    <source>
        <dbReference type="Proteomes" id="UP001229421"/>
    </source>
</evidence>
<accession>A0AAD8NKN0</accession>
<reference evidence="1" key="1">
    <citation type="journal article" date="2023" name="bioRxiv">
        <title>Improved chromosome-level genome assembly for marigold (Tagetes erecta).</title>
        <authorList>
            <person name="Jiang F."/>
            <person name="Yuan L."/>
            <person name="Wang S."/>
            <person name="Wang H."/>
            <person name="Xu D."/>
            <person name="Wang A."/>
            <person name="Fan W."/>
        </authorList>
    </citation>
    <scope>NUCLEOTIDE SEQUENCE</scope>
    <source>
        <strain evidence="1">WSJ</strain>
        <tissue evidence="1">Leaf</tissue>
    </source>
</reference>
<evidence type="ECO:0000313" key="1">
    <source>
        <dbReference type="EMBL" id="KAK1411588.1"/>
    </source>
</evidence>
<comment type="caution">
    <text evidence="1">The sequence shown here is derived from an EMBL/GenBank/DDBJ whole genome shotgun (WGS) entry which is preliminary data.</text>
</comment>
<organism evidence="1 2">
    <name type="scientific">Tagetes erecta</name>
    <name type="common">African marigold</name>
    <dbReference type="NCBI Taxonomy" id="13708"/>
    <lineage>
        <taxon>Eukaryota</taxon>
        <taxon>Viridiplantae</taxon>
        <taxon>Streptophyta</taxon>
        <taxon>Embryophyta</taxon>
        <taxon>Tracheophyta</taxon>
        <taxon>Spermatophyta</taxon>
        <taxon>Magnoliopsida</taxon>
        <taxon>eudicotyledons</taxon>
        <taxon>Gunneridae</taxon>
        <taxon>Pentapetalae</taxon>
        <taxon>asterids</taxon>
        <taxon>campanulids</taxon>
        <taxon>Asterales</taxon>
        <taxon>Asteraceae</taxon>
        <taxon>Asteroideae</taxon>
        <taxon>Heliantheae alliance</taxon>
        <taxon>Tageteae</taxon>
        <taxon>Tagetes</taxon>
    </lineage>
</organism>
<dbReference type="AlphaFoldDB" id="A0AAD8NKN0"/>
<sequence>MSGTWGHTWISLPCDVSPLADFITPRSIRDANMALTDSVDKVLVDSSWVWPNELHGTLSELRNDRWSGQIVSGSLNASQSMLLTVDANNCFWAADYSKNELKLSIYFAAGRKDGIHPTIGANILEIDVFCEIPCFKGRANLIEHESAIGKAIVVTATIVTEYDVVQLETRVSTTVELNSDFLQLANLH</sequence>
<name>A0AAD8NKN0_TARER</name>
<dbReference type="Proteomes" id="UP001229421">
    <property type="component" value="Unassembled WGS sequence"/>
</dbReference>
<gene>
    <name evidence="1" type="ORF">QVD17_38141</name>
</gene>
<proteinExistence type="predicted"/>
<keyword evidence="2" id="KW-1185">Reference proteome</keyword>